<evidence type="ECO:0000313" key="11">
    <source>
        <dbReference type="Proteomes" id="UP001565368"/>
    </source>
</evidence>
<keyword evidence="8" id="KW-0539">Nucleus</keyword>
<comment type="similarity">
    <text evidence="9">Belongs to the methyltransferase superfamily. METTL18 family.</text>
</comment>
<dbReference type="InterPro" id="IPR019410">
    <property type="entry name" value="Methyltransf_16"/>
</dbReference>
<keyword evidence="6" id="KW-0808">Transferase</keyword>
<dbReference type="SUPFAM" id="SSF53335">
    <property type="entry name" value="S-adenosyl-L-methionine-dependent methyltransferases"/>
    <property type="match status" value="1"/>
</dbReference>
<protein>
    <recommendedName>
        <fullName evidence="3">protein-histidine N-methyltransferase</fullName>
        <ecNumber evidence="3">2.1.1.85</ecNumber>
    </recommendedName>
</protein>
<evidence type="ECO:0000256" key="9">
    <source>
        <dbReference type="ARBA" id="ARBA00038126"/>
    </source>
</evidence>
<name>A0ABR3Q6A8_9TREE</name>
<evidence type="ECO:0000256" key="4">
    <source>
        <dbReference type="ARBA" id="ARBA00022490"/>
    </source>
</evidence>
<dbReference type="PANTHER" id="PTHR14614">
    <property type="entry name" value="HEPATOCELLULAR CARCINOMA-ASSOCIATED ANTIGEN"/>
    <property type="match status" value="1"/>
</dbReference>
<keyword evidence="5" id="KW-0489">Methyltransferase</keyword>
<dbReference type="Gene3D" id="3.40.50.150">
    <property type="entry name" value="Vaccinia Virus protein VP39"/>
    <property type="match status" value="1"/>
</dbReference>
<evidence type="ECO:0000256" key="6">
    <source>
        <dbReference type="ARBA" id="ARBA00022679"/>
    </source>
</evidence>
<evidence type="ECO:0000256" key="7">
    <source>
        <dbReference type="ARBA" id="ARBA00022691"/>
    </source>
</evidence>
<evidence type="ECO:0000256" key="1">
    <source>
        <dbReference type="ARBA" id="ARBA00004123"/>
    </source>
</evidence>
<keyword evidence="4" id="KW-0963">Cytoplasm</keyword>
<evidence type="ECO:0000256" key="3">
    <source>
        <dbReference type="ARBA" id="ARBA00012533"/>
    </source>
</evidence>
<accession>A0ABR3Q6A8</accession>
<proteinExistence type="inferred from homology"/>
<dbReference type="Proteomes" id="UP001565368">
    <property type="component" value="Unassembled WGS sequence"/>
</dbReference>
<evidence type="ECO:0000256" key="8">
    <source>
        <dbReference type="ARBA" id="ARBA00023242"/>
    </source>
</evidence>
<dbReference type="GeneID" id="95985188"/>
<reference evidence="10 11" key="1">
    <citation type="submission" date="2023-08" db="EMBL/GenBank/DDBJ databases">
        <title>Annotated Genome Sequence of Vanrija albida AlHP1.</title>
        <authorList>
            <person name="Herzog R."/>
        </authorList>
    </citation>
    <scope>NUCLEOTIDE SEQUENCE [LARGE SCALE GENOMIC DNA]</scope>
    <source>
        <strain evidence="10 11">AlHP1</strain>
    </source>
</reference>
<evidence type="ECO:0000256" key="5">
    <source>
        <dbReference type="ARBA" id="ARBA00022603"/>
    </source>
</evidence>
<organism evidence="10 11">
    <name type="scientific">Vanrija albida</name>
    <dbReference type="NCBI Taxonomy" id="181172"/>
    <lineage>
        <taxon>Eukaryota</taxon>
        <taxon>Fungi</taxon>
        <taxon>Dikarya</taxon>
        <taxon>Basidiomycota</taxon>
        <taxon>Agaricomycotina</taxon>
        <taxon>Tremellomycetes</taxon>
        <taxon>Trichosporonales</taxon>
        <taxon>Trichosporonaceae</taxon>
        <taxon>Vanrija</taxon>
    </lineage>
</organism>
<dbReference type="PANTHER" id="PTHR14614:SF39">
    <property type="entry name" value="HISTIDINE PROTEIN METHYLTRANSFERASE 1 HOMOLOG"/>
    <property type="match status" value="1"/>
</dbReference>
<sequence length="392" mass="41405">MSFKFSFDIDDEDDTVVVPAAVEAAASSSTPRAPPQPCKRISLPDLLSTLPENFSYSPLAHPLGGAPLLRRDLYDARFQLAQGEDAAASTSEEYVDADTDLIPGTYEGGLKSWEGGVDLVEVLARGLGGKGKRTAEAEEADVGAWVQGARVLEIGCGTGLPSAYLLRSLLAAAPSSARTTLHLQDYNLPVLSLVTLPNLVLAALPFLPASARAAAETAADEDEEDEDEAPRRPFDAARAGTLDVTPALVSAFTALLEEHGIDLVFTYGDWSGMAVELAHEDKYKLVLTAETIYAEESVGPLIDVLRAAVAPAPAPKAQALEDSLEALSVGDWSKEPLVASDPVVLVAAKVLYFGVGGGLDSFVARVEGLGGWTTRVHDWVRGVGRAVVRIGW</sequence>
<dbReference type="EC" id="2.1.1.85" evidence="3"/>
<keyword evidence="7" id="KW-0949">S-adenosyl-L-methionine</keyword>
<evidence type="ECO:0000313" key="10">
    <source>
        <dbReference type="EMBL" id="KAL1410142.1"/>
    </source>
</evidence>
<gene>
    <name evidence="10" type="ORF">Q8F55_004145</name>
</gene>
<dbReference type="RefSeq" id="XP_069210086.1">
    <property type="nucleotide sequence ID" value="XM_069352668.1"/>
</dbReference>
<comment type="caution">
    <text evidence="10">The sequence shown here is derived from an EMBL/GenBank/DDBJ whole genome shotgun (WGS) entry which is preliminary data.</text>
</comment>
<evidence type="ECO:0000256" key="2">
    <source>
        <dbReference type="ARBA" id="ARBA00004496"/>
    </source>
</evidence>
<keyword evidence="11" id="KW-1185">Reference proteome</keyword>
<dbReference type="InterPro" id="IPR029063">
    <property type="entry name" value="SAM-dependent_MTases_sf"/>
</dbReference>
<dbReference type="EMBL" id="JBBXJM010000003">
    <property type="protein sequence ID" value="KAL1410142.1"/>
    <property type="molecule type" value="Genomic_DNA"/>
</dbReference>
<comment type="subcellular location">
    <subcellularLocation>
        <location evidence="2">Cytoplasm</location>
    </subcellularLocation>
    <subcellularLocation>
        <location evidence="1">Nucleus</location>
    </subcellularLocation>
</comment>